<dbReference type="GO" id="GO:0006260">
    <property type="term" value="P:DNA replication"/>
    <property type="evidence" value="ECO:0007669"/>
    <property type="project" value="UniProtKB-KW"/>
</dbReference>
<dbReference type="PROSITE" id="PS50076">
    <property type="entry name" value="DNAJ_2"/>
    <property type="match status" value="1"/>
</dbReference>
<evidence type="ECO:0000256" key="7">
    <source>
        <dbReference type="ARBA" id="ARBA00022771"/>
    </source>
</evidence>
<dbReference type="InterPro" id="IPR012724">
    <property type="entry name" value="DnaJ"/>
</dbReference>
<dbReference type="PANTHER" id="PTHR43096:SF48">
    <property type="entry name" value="CHAPERONE PROTEIN DNAJ"/>
    <property type="match status" value="1"/>
</dbReference>
<dbReference type="OrthoDB" id="9779889at2"/>
<dbReference type="CDD" id="cd10747">
    <property type="entry name" value="DnaJ_C"/>
    <property type="match status" value="1"/>
</dbReference>
<dbReference type="NCBIfam" id="NF008035">
    <property type="entry name" value="PRK10767.1"/>
    <property type="match status" value="1"/>
</dbReference>
<keyword evidence="19" id="KW-1185">Reference proteome</keyword>
<dbReference type="EMBL" id="QYUL01000002">
    <property type="protein sequence ID" value="RJF81440.1"/>
    <property type="molecule type" value="Genomic_DNA"/>
</dbReference>
<feature type="binding site" evidence="14">
    <location>
        <position position="196"/>
    </location>
    <ligand>
        <name>Zn(2+)</name>
        <dbReference type="ChEBI" id="CHEBI:29105"/>
        <label>2</label>
    </ligand>
</feature>
<evidence type="ECO:0000256" key="12">
    <source>
        <dbReference type="ARBA" id="ARBA00061004"/>
    </source>
</evidence>
<dbReference type="FunFam" id="2.10.230.10:FF:000002">
    <property type="entry name" value="Molecular chaperone DnaJ"/>
    <property type="match status" value="1"/>
</dbReference>
<comment type="caution">
    <text evidence="18">The sequence shown here is derived from an EMBL/GenBank/DDBJ whole genome shotgun (WGS) entry which is preliminary data.</text>
</comment>
<feature type="binding site" evidence="14">
    <location>
        <position position="160"/>
    </location>
    <ligand>
        <name>Zn(2+)</name>
        <dbReference type="ChEBI" id="CHEBI:29105"/>
        <label>1</label>
    </ligand>
</feature>
<evidence type="ECO:0000256" key="6">
    <source>
        <dbReference type="ARBA" id="ARBA00022737"/>
    </source>
</evidence>
<feature type="domain" description="CR-type" evidence="17">
    <location>
        <begin position="144"/>
        <end position="222"/>
    </location>
</feature>
<dbReference type="GO" id="GO:0005524">
    <property type="term" value="F:ATP binding"/>
    <property type="evidence" value="ECO:0007669"/>
    <property type="project" value="InterPro"/>
</dbReference>
<reference evidence="18 19" key="1">
    <citation type="submission" date="2018-09" db="EMBL/GenBank/DDBJ databases">
        <authorList>
            <person name="Zhu H."/>
        </authorList>
    </citation>
    <scope>NUCLEOTIDE SEQUENCE [LARGE SCALE GENOMIC DNA]</scope>
    <source>
        <strain evidence="18 19">K2W22B-5</strain>
    </source>
</reference>
<dbReference type="PANTHER" id="PTHR43096">
    <property type="entry name" value="DNAJ HOMOLOG 1, MITOCHONDRIAL-RELATED"/>
    <property type="match status" value="1"/>
</dbReference>
<feature type="binding site" evidence="14">
    <location>
        <position position="213"/>
    </location>
    <ligand>
        <name>Zn(2+)</name>
        <dbReference type="ChEBI" id="CHEBI:29105"/>
        <label>1</label>
    </ligand>
</feature>
<feature type="binding site" evidence="14">
    <location>
        <position position="199"/>
    </location>
    <ligand>
        <name>Zn(2+)</name>
        <dbReference type="ChEBI" id="CHEBI:29105"/>
        <label>2</label>
    </ligand>
</feature>
<dbReference type="InterPro" id="IPR001623">
    <property type="entry name" value="DnaJ_domain"/>
</dbReference>
<dbReference type="GO" id="GO:0042026">
    <property type="term" value="P:protein refolding"/>
    <property type="evidence" value="ECO:0007669"/>
    <property type="project" value="TreeGrafter"/>
</dbReference>
<dbReference type="Pfam" id="PF00684">
    <property type="entry name" value="DnaJ_CXXCXGXG"/>
    <property type="match status" value="1"/>
</dbReference>
<evidence type="ECO:0000256" key="14">
    <source>
        <dbReference type="HAMAP-Rule" id="MF_01152"/>
    </source>
</evidence>
<dbReference type="NCBIfam" id="TIGR02349">
    <property type="entry name" value="DnaJ_bact"/>
    <property type="match status" value="1"/>
</dbReference>
<dbReference type="InterPro" id="IPR008971">
    <property type="entry name" value="HSP40/DnaJ_pept-bd"/>
</dbReference>
<evidence type="ECO:0000256" key="1">
    <source>
        <dbReference type="ARBA" id="ARBA00004496"/>
    </source>
</evidence>
<dbReference type="GO" id="GO:0051082">
    <property type="term" value="F:unfolded protein binding"/>
    <property type="evidence" value="ECO:0007669"/>
    <property type="project" value="UniProtKB-UniRule"/>
</dbReference>
<accession>A0A418VWB5</accession>
<keyword evidence="4 14" id="KW-0235">DNA replication</keyword>
<dbReference type="SUPFAM" id="SSF49493">
    <property type="entry name" value="HSP40/DnaJ peptide-binding domain"/>
    <property type="match status" value="2"/>
</dbReference>
<dbReference type="FunFam" id="1.10.287.110:FF:000034">
    <property type="entry name" value="Chaperone protein DnaJ"/>
    <property type="match status" value="1"/>
</dbReference>
<dbReference type="SUPFAM" id="SSF57938">
    <property type="entry name" value="DnaJ/Hsp40 cysteine-rich domain"/>
    <property type="match status" value="1"/>
</dbReference>
<evidence type="ECO:0000256" key="13">
    <source>
        <dbReference type="ARBA" id="ARBA00067609"/>
    </source>
</evidence>
<dbReference type="InterPro" id="IPR002939">
    <property type="entry name" value="DnaJ_C"/>
</dbReference>
<organism evidence="18 19">
    <name type="scientific">Azospirillum cavernae</name>
    <dbReference type="NCBI Taxonomy" id="2320860"/>
    <lineage>
        <taxon>Bacteria</taxon>
        <taxon>Pseudomonadati</taxon>
        <taxon>Pseudomonadota</taxon>
        <taxon>Alphaproteobacteria</taxon>
        <taxon>Rhodospirillales</taxon>
        <taxon>Azospirillaceae</taxon>
        <taxon>Azospirillum</taxon>
    </lineage>
</organism>
<comment type="subcellular location">
    <subcellularLocation>
        <location evidence="1 14">Cytoplasm</location>
    </subcellularLocation>
</comment>
<comment type="function">
    <text evidence="11 14">Participates actively in the response to hyperosmotic and heat shock by preventing the aggregation of stress-denatured proteins and by disaggregating proteins, also in an autonomous, DnaK-independent fashion. Unfolded proteins bind initially to DnaJ; upon interaction with the DnaJ-bound protein, DnaK hydrolyzes its bound ATP, resulting in the formation of a stable complex. GrpE releases ADP from DnaK; ATP binding to DnaK triggers the release of the substrate protein, thus completing the reaction cycle. Several rounds of ATP-dependent interactions between DnaJ, DnaK and GrpE are required for fully efficient folding. Also involved, together with DnaK and GrpE, in the DNA replication of plasmids through activation of initiation proteins.</text>
</comment>
<gene>
    <name evidence="14 18" type="primary">dnaJ</name>
    <name evidence="18" type="ORF">D3877_14860</name>
</gene>
<keyword evidence="8 14" id="KW-0862">Zinc</keyword>
<dbReference type="SMART" id="SM00271">
    <property type="entry name" value="DnaJ"/>
    <property type="match status" value="1"/>
</dbReference>
<evidence type="ECO:0000256" key="4">
    <source>
        <dbReference type="ARBA" id="ARBA00022705"/>
    </source>
</evidence>
<dbReference type="Gene3D" id="2.60.260.20">
    <property type="entry name" value="Urease metallochaperone UreE, N-terminal domain"/>
    <property type="match status" value="2"/>
</dbReference>
<evidence type="ECO:0000259" key="17">
    <source>
        <dbReference type="PROSITE" id="PS51188"/>
    </source>
</evidence>
<evidence type="ECO:0000256" key="11">
    <source>
        <dbReference type="ARBA" id="ARBA00053423"/>
    </source>
</evidence>
<feature type="binding site" evidence="14">
    <location>
        <position position="174"/>
    </location>
    <ligand>
        <name>Zn(2+)</name>
        <dbReference type="ChEBI" id="CHEBI:29105"/>
        <label>2</label>
    </ligand>
</feature>
<keyword evidence="7 14" id="KW-0863">Zinc-finger</keyword>
<evidence type="ECO:0000256" key="9">
    <source>
        <dbReference type="ARBA" id="ARBA00023016"/>
    </source>
</evidence>
<evidence type="ECO:0000256" key="8">
    <source>
        <dbReference type="ARBA" id="ARBA00022833"/>
    </source>
</evidence>
<comment type="cofactor">
    <cofactor evidence="14">
        <name>Zn(2+)</name>
        <dbReference type="ChEBI" id="CHEBI:29105"/>
    </cofactor>
    <text evidence="14">Binds 2 Zn(2+) ions per monomer.</text>
</comment>
<dbReference type="InterPro" id="IPR018253">
    <property type="entry name" value="DnaJ_domain_CS"/>
</dbReference>
<dbReference type="GO" id="GO:0008270">
    <property type="term" value="F:zinc ion binding"/>
    <property type="evidence" value="ECO:0007669"/>
    <property type="project" value="UniProtKB-UniRule"/>
</dbReference>
<dbReference type="SUPFAM" id="SSF46565">
    <property type="entry name" value="Chaperone J-domain"/>
    <property type="match status" value="1"/>
</dbReference>
<evidence type="ECO:0000256" key="15">
    <source>
        <dbReference type="PROSITE-ProRule" id="PRU00546"/>
    </source>
</evidence>
<dbReference type="Gene3D" id="2.10.230.10">
    <property type="entry name" value="Heat shock protein DnaJ, cysteine-rich domain"/>
    <property type="match status" value="1"/>
</dbReference>
<dbReference type="GO" id="GO:0005737">
    <property type="term" value="C:cytoplasm"/>
    <property type="evidence" value="ECO:0007669"/>
    <property type="project" value="UniProtKB-SubCell"/>
</dbReference>
<dbReference type="PRINTS" id="PR00625">
    <property type="entry name" value="JDOMAIN"/>
</dbReference>
<evidence type="ECO:0000256" key="5">
    <source>
        <dbReference type="ARBA" id="ARBA00022723"/>
    </source>
</evidence>
<dbReference type="Gene3D" id="1.10.287.110">
    <property type="entry name" value="DnaJ domain"/>
    <property type="match status" value="1"/>
</dbReference>
<keyword evidence="10 14" id="KW-0143">Chaperone</keyword>
<feature type="domain" description="J" evidence="16">
    <location>
        <begin position="5"/>
        <end position="70"/>
    </location>
</feature>
<comment type="similarity">
    <text evidence="12 14">Belongs to the DnaJ family.</text>
</comment>
<dbReference type="HAMAP" id="MF_01152">
    <property type="entry name" value="DnaJ"/>
    <property type="match status" value="1"/>
</dbReference>
<dbReference type="InterPro" id="IPR036410">
    <property type="entry name" value="HSP_DnaJ_Cys-rich_dom_sf"/>
</dbReference>
<evidence type="ECO:0000256" key="3">
    <source>
        <dbReference type="ARBA" id="ARBA00022490"/>
    </source>
</evidence>
<dbReference type="Pfam" id="PF00226">
    <property type="entry name" value="DnaJ"/>
    <property type="match status" value="1"/>
</dbReference>
<evidence type="ECO:0000256" key="2">
    <source>
        <dbReference type="ARBA" id="ARBA00011738"/>
    </source>
</evidence>
<comment type="subunit">
    <text evidence="2 14">Homodimer.</text>
</comment>
<protein>
    <recommendedName>
        <fullName evidence="13 14">Chaperone protein DnaJ</fullName>
    </recommendedName>
</protein>
<feature type="repeat" description="CXXCXGXG motif" evidence="14">
    <location>
        <begin position="210"/>
        <end position="217"/>
    </location>
</feature>
<dbReference type="RefSeq" id="WP_119831529.1">
    <property type="nucleotide sequence ID" value="NZ_QYUL01000002.1"/>
</dbReference>
<dbReference type="AlphaFoldDB" id="A0A418VWB5"/>
<evidence type="ECO:0000313" key="18">
    <source>
        <dbReference type="EMBL" id="RJF81440.1"/>
    </source>
</evidence>
<feature type="repeat" description="CXXCXGXG motif" evidence="14">
    <location>
        <begin position="174"/>
        <end position="181"/>
    </location>
</feature>
<feature type="binding site" evidence="14">
    <location>
        <position position="157"/>
    </location>
    <ligand>
        <name>Zn(2+)</name>
        <dbReference type="ChEBI" id="CHEBI:29105"/>
        <label>1</label>
    </ligand>
</feature>
<feature type="binding site" evidence="14">
    <location>
        <position position="210"/>
    </location>
    <ligand>
        <name>Zn(2+)</name>
        <dbReference type="ChEBI" id="CHEBI:29105"/>
        <label>1</label>
    </ligand>
</feature>
<keyword evidence="9 14" id="KW-0346">Stress response</keyword>
<dbReference type="InterPro" id="IPR036869">
    <property type="entry name" value="J_dom_sf"/>
</dbReference>
<comment type="domain">
    <text evidence="14">The J domain is necessary and sufficient to stimulate DnaK ATPase activity. Zinc center 1 plays an important role in the autonomous, DnaK-independent chaperone activity of DnaJ. Zinc center 2 is essential for interaction with DnaK and for DnaJ activity.</text>
</comment>
<keyword evidence="3 14" id="KW-0963">Cytoplasm</keyword>
<name>A0A418VWB5_9PROT</name>
<evidence type="ECO:0000256" key="10">
    <source>
        <dbReference type="ARBA" id="ARBA00023186"/>
    </source>
</evidence>
<dbReference type="InterPro" id="IPR001305">
    <property type="entry name" value="HSP_DnaJ_Cys-rich_dom"/>
</dbReference>
<dbReference type="Proteomes" id="UP000283458">
    <property type="component" value="Unassembled WGS sequence"/>
</dbReference>
<feature type="zinc finger region" description="CR-type" evidence="15">
    <location>
        <begin position="144"/>
        <end position="222"/>
    </location>
</feature>
<dbReference type="GO" id="GO:0031072">
    <property type="term" value="F:heat shock protein binding"/>
    <property type="evidence" value="ECO:0007669"/>
    <property type="project" value="InterPro"/>
</dbReference>
<keyword evidence="6 14" id="KW-0677">Repeat</keyword>
<feature type="repeat" description="CXXCXGXG motif" evidence="14">
    <location>
        <begin position="157"/>
        <end position="164"/>
    </location>
</feature>
<dbReference type="PROSITE" id="PS00636">
    <property type="entry name" value="DNAJ_1"/>
    <property type="match status" value="1"/>
</dbReference>
<dbReference type="GO" id="GO:0009408">
    <property type="term" value="P:response to heat"/>
    <property type="evidence" value="ECO:0007669"/>
    <property type="project" value="InterPro"/>
</dbReference>
<dbReference type="CDD" id="cd10719">
    <property type="entry name" value="DnaJ_zf"/>
    <property type="match status" value="1"/>
</dbReference>
<evidence type="ECO:0000259" key="16">
    <source>
        <dbReference type="PROSITE" id="PS50076"/>
    </source>
</evidence>
<proteinExistence type="inferred from homology"/>
<dbReference type="Pfam" id="PF01556">
    <property type="entry name" value="DnaJ_C"/>
    <property type="match status" value="1"/>
</dbReference>
<dbReference type="PROSITE" id="PS51188">
    <property type="entry name" value="ZF_CR"/>
    <property type="match status" value="1"/>
</dbReference>
<keyword evidence="5 14" id="KW-0479">Metal-binding</keyword>
<dbReference type="FunFam" id="2.60.260.20:FF:000004">
    <property type="entry name" value="Molecular chaperone DnaJ"/>
    <property type="match status" value="1"/>
</dbReference>
<feature type="repeat" description="CXXCXGXG motif" evidence="14">
    <location>
        <begin position="196"/>
        <end position="203"/>
    </location>
</feature>
<evidence type="ECO:0000313" key="19">
    <source>
        <dbReference type="Proteomes" id="UP000283458"/>
    </source>
</evidence>
<feature type="binding site" evidence="14">
    <location>
        <position position="177"/>
    </location>
    <ligand>
        <name>Zn(2+)</name>
        <dbReference type="ChEBI" id="CHEBI:29105"/>
        <label>2</label>
    </ligand>
</feature>
<dbReference type="CDD" id="cd06257">
    <property type="entry name" value="DnaJ"/>
    <property type="match status" value="1"/>
</dbReference>
<sequence length="386" mass="41176">MAKQDYYELLGVEKGASADELKKAYRKMAMQYHPDRNQGDKDAEHKFKEVSEAYEVLKDDQKRAAYDRFGHAAFENGGGRGGPGAGGGGFNFDFGGSGGFADIFDEMFGEFMGGRRGGGGGGSAGRGQDLRYNLEIGLEEAFKGTQTNVRVPTSVQCDGCNGNGAAAGTQPITCPTCQGHGKVRAQQGFFTIERTCPGCHGAGKVIKDACKTCGGAGRLRKEKTLQVNIPAGVEDGTRIRLAGEGEAGLRGAPAGDLYIFLAIAAHPIFQRDGANIHCRVPIPMTTAALGGTVEVPTIDGTRTKVTVPPGTQSGHQFRIKSKGMSVLRSPQRGDMYIQAVVETPVNLTKRQQELLREFESGGKEGSNPQSEGFFAKVKELWSDLKD</sequence>